<protein>
    <submittedName>
        <fullName evidence="1">Uncharacterized protein</fullName>
    </submittedName>
</protein>
<name>A0A1C3PB23_9ACTN</name>
<organism evidence="1 2">
    <name type="scientific">Candidatus Protofrankia californiensis</name>
    <dbReference type="NCBI Taxonomy" id="1839754"/>
    <lineage>
        <taxon>Bacteria</taxon>
        <taxon>Bacillati</taxon>
        <taxon>Actinomycetota</taxon>
        <taxon>Actinomycetes</taxon>
        <taxon>Frankiales</taxon>
        <taxon>Frankiaceae</taxon>
        <taxon>Protofrankia</taxon>
    </lineage>
</organism>
<keyword evidence="2" id="KW-1185">Reference proteome</keyword>
<gene>
    <name evidence="1" type="ORF">FDG2_5128</name>
</gene>
<dbReference type="Proteomes" id="UP000199013">
    <property type="component" value="Unassembled WGS sequence"/>
</dbReference>
<sequence length="49" mass="5648">MVGLLLTGVRPHGPDLLCWAVQSANIARMLGQRRFVADELEELRRRWDT</sequence>
<dbReference type="AlphaFoldDB" id="A0A1C3PB23"/>
<reference evidence="2" key="1">
    <citation type="submission" date="2016-02" db="EMBL/GenBank/DDBJ databases">
        <authorList>
            <person name="Wibberg D."/>
        </authorList>
    </citation>
    <scope>NUCLEOTIDE SEQUENCE [LARGE SCALE GENOMIC DNA]</scope>
</reference>
<dbReference type="EMBL" id="FLUV01002153">
    <property type="protein sequence ID" value="SBW27021.1"/>
    <property type="molecule type" value="Genomic_DNA"/>
</dbReference>
<proteinExistence type="predicted"/>
<evidence type="ECO:0000313" key="2">
    <source>
        <dbReference type="Proteomes" id="UP000199013"/>
    </source>
</evidence>
<accession>A0A1C3PB23</accession>
<evidence type="ECO:0000313" key="1">
    <source>
        <dbReference type="EMBL" id="SBW27021.1"/>
    </source>
</evidence>